<organism evidence="1 2">
    <name type="scientific">Mycobacterium deserti</name>
    <dbReference type="NCBI Taxonomy" id="2978347"/>
    <lineage>
        <taxon>Bacteria</taxon>
        <taxon>Bacillati</taxon>
        <taxon>Actinomycetota</taxon>
        <taxon>Actinomycetes</taxon>
        <taxon>Mycobacteriales</taxon>
        <taxon>Mycobacteriaceae</taxon>
        <taxon>Mycobacterium</taxon>
    </lineage>
</organism>
<dbReference type="EMBL" id="JAODWD010000002">
    <property type="protein sequence ID" value="MCT7658054.1"/>
    <property type="molecule type" value="Genomic_DNA"/>
</dbReference>
<accession>A0ABT2M716</accession>
<comment type="caution">
    <text evidence="1">The sequence shown here is derived from an EMBL/GenBank/DDBJ whole genome shotgun (WGS) entry which is preliminary data.</text>
</comment>
<dbReference type="Proteomes" id="UP001206639">
    <property type="component" value="Unassembled WGS sequence"/>
</dbReference>
<dbReference type="RefSeq" id="WP_260992144.1">
    <property type="nucleotide sequence ID" value="NZ_JAODWD010000002.1"/>
</dbReference>
<gene>
    <name evidence="1" type="ORF">N4S67_06430</name>
</gene>
<proteinExistence type="predicted"/>
<reference evidence="2" key="1">
    <citation type="submission" date="2023-07" db="EMBL/GenBank/DDBJ databases">
        <authorList>
            <person name="Deng Y."/>
            <person name="Zhang Y.-Q."/>
        </authorList>
    </citation>
    <scope>NUCLEOTIDE SEQUENCE [LARGE SCALE GENOMIC DNA]</scope>
    <source>
        <strain evidence="2">CPCC 205710</strain>
    </source>
</reference>
<sequence length="70" mass="7579">MAETTYAGLHLLSSIANASVPTVADTRRAFDEWGWDSPHGPVDFRKGAARHPVHLAVARGIELEVIARVS</sequence>
<name>A0ABT2M716_9MYCO</name>
<evidence type="ECO:0000313" key="1">
    <source>
        <dbReference type="EMBL" id="MCT7658054.1"/>
    </source>
</evidence>
<protein>
    <submittedName>
        <fullName evidence="1">Uncharacterized protein</fullName>
    </submittedName>
</protein>
<keyword evidence="2" id="KW-1185">Reference proteome</keyword>
<evidence type="ECO:0000313" key="2">
    <source>
        <dbReference type="Proteomes" id="UP001206639"/>
    </source>
</evidence>